<proteinExistence type="predicted"/>
<dbReference type="EMBL" id="AJSX01000019">
    <property type="protein sequence ID" value="EIJ70477.1"/>
    <property type="molecule type" value="Genomic_DNA"/>
</dbReference>
<comment type="caution">
    <text evidence="1">The sequence shown here is derived from an EMBL/GenBank/DDBJ whole genome shotgun (WGS) entry which is preliminary data.</text>
</comment>
<keyword evidence="2" id="KW-1185">Reference proteome</keyword>
<dbReference type="Pfam" id="PF13310">
    <property type="entry name" value="Virulence_RhuM"/>
    <property type="match status" value="1"/>
</dbReference>
<organism evidence="1 2">
    <name type="scientific">Pasteurella bettyae CCUG 2042</name>
    <dbReference type="NCBI Taxonomy" id="1095749"/>
    <lineage>
        <taxon>Bacteria</taxon>
        <taxon>Pseudomonadati</taxon>
        <taxon>Pseudomonadota</taxon>
        <taxon>Gammaproteobacteria</taxon>
        <taxon>Pasteurellales</taxon>
        <taxon>Pasteurellaceae</taxon>
        <taxon>Pasteurella</taxon>
    </lineage>
</organism>
<dbReference type="InterPro" id="IPR011204">
    <property type="entry name" value="Virulence_RhuM-like"/>
</dbReference>
<protein>
    <submittedName>
        <fullName evidence="1">Uncharacterized protein</fullName>
    </submittedName>
</protein>
<evidence type="ECO:0000313" key="1">
    <source>
        <dbReference type="EMBL" id="EIJ70477.1"/>
    </source>
</evidence>
<name>I3DFI4_9PAST</name>
<evidence type="ECO:0000313" key="2">
    <source>
        <dbReference type="Proteomes" id="UP000006457"/>
    </source>
</evidence>
<dbReference type="eggNOG" id="COG3943">
    <property type="taxonomic scope" value="Bacteria"/>
</dbReference>
<dbReference type="AlphaFoldDB" id="I3DFI4"/>
<sequence>MGLATWRNAPDGKILKSDVSVAKNYLEEAHISELNQLFSAYLDLAENRARR</sequence>
<accession>I3DFI4</accession>
<dbReference type="Proteomes" id="UP000006457">
    <property type="component" value="Unassembled WGS sequence"/>
</dbReference>
<gene>
    <name evidence="1" type="ORF">HMPREF1052_1471</name>
</gene>
<reference evidence="1 2" key="1">
    <citation type="submission" date="2012-03" db="EMBL/GenBank/DDBJ databases">
        <authorList>
            <person name="Harkins D.M."/>
            <person name="Madupu R."/>
            <person name="Durkin A.S."/>
            <person name="Torralba M."/>
            <person name="Methe B."/>
            <person name="Sutton G.G."/>
            <person name="Nelson K.E."/>
        </authorList>
    </citation>
    <scope>NUCLEOTIDE SEQUENCE [LARGE SCALE GENOMIC DNA]</scope>
    <source>
        <strain evidence="1 2">CCUG 2042</strain>
    </source>
</reference>